<accession>A0ABQ8USW3</accession>
<organism evidence="10 11">
    <name type="scientific">Paratrimastix pyriformis</name>
    <dbReference type="NCBI Taxonomy" id="342808"/>
    <lineage>
        <taxon>Eukaryota</taxon>
        <taxon>Metamonada</taxon>
        <taxon>Preaxostyla</taxon>
        <taxon>Paratrimastigidae</taxon>
        <taxon>Paratrimastix</taxon>
    </lineage>
</organism>
<gene>
    <name evidence="10" type="ORF">PAPYR_1408</name>
</gene>
<dbReference type="SMART" id="SM00386">
    <property type="entry name" value="HAT"/>
    <property type="match status" value="2"/>
</dbReference>
<dbReference type="Gene3D" id="1.25.40.10">
    <property type="entry name" value="Tetratricopeptide repeat domain"/>
    <property type="match status" value="2"/>
</dbReference>
<comment type="subcellular location">
    <subcellularLocation>
        <location evidence="1">Nucleus</location>
        <location evidence="1">Nucleolus</location>
    </subcellularLocation>
</comment>
<reference evidence="10" key="1">
    <citation type="journal article" date="2022" name="bioRxiv">
        <title>Genomics of Preaxostyla Flagellates Illuminates Evolutionary Transitions and the Path Towards Mitochondrial Loss.</title>
        <authorList>
            <person name="Novak L.V.F."/>
            <person name="Treitli S.C."/>
            <person name="Pyrih J."/>
            <person name="Halakuc P."/>
            <person name="Pipaliya S.V."/>
            <person name="Vacek V."/>
            <person name="Brzon O."/>
            <person name="Soukal P."/>
            <person name="Eme L."/>
            <person name="Dacks J.B."/>
            <person name="Karnkowska A."/>
            <person name="Elias M."/>
            <person name="Hampl V."/>
        </authorList>
    </citation>
    <scope>NUCLEOTIDE SEQUENCE</scope>
    <source>
        <strain evidence="10">RCP-MX</strain>
    </source>
</reference>
<feature type="compositionally biased region" description="Basic residues" evidence="6">
    <location>
        <begin position="942"/>
        <end position="961"/>
    </location>
</feature>
<evidence type="ECO:0000256" key="7">
    <source>
        <dbReference type="SAM" id="Phobius"/>
    </source>
</evidence>
<evidence type="ECO:0000259" key="9">
    <source>
        <dbReference type="Pfam" id="PF24892"/>
    </source>
</evidence>
<evidence type="ECO:0000256" key="4">
    <source>
        <dbReference type="ARBA" id="ARBA00022737"/>
    </source>
</evidence>
<keyword evidence="7" id="KW-1133">Transmembrane helix</keyword>
<dbReference type="PANTHER" id="PTHR23271:SF1">
    <property type="entry name" value="U3 SMALL NUCLEOLAR RNA-ASSOCIATED PROTEIN 6 HOMOLOG"/>
    <property type="match status" value="1"/>
</dbReference>
<feature type="transmembrane region" description="Helical" evidence="7">
    <location>
        <begin position="588"/>
        <end position="612"/>
    </location>
</feature>
<dbReference type="PANTHER" id="PTHR23271">
    <property type="entry name" value="HEPATOCELLULAR CARCINOMA-ASSOCIATED ANTIGEN 66"/>
    <property type="match status" value="1"/>
</dbReference>
<keyword evidence="3" id="KW-0698">rRNA processing</keyword>
<evidence type="ECO:0000313" key="11">
    <source>
        <dbReference type="Proteomes" id="UP001141327"/>
    </source>
</evidence>
<evidence type="ECO:0000256" key="3">
    <source>
        <dbReference type="ARBA" id="ARBA00022552"/>
    </source>
</evidence>
<feature type="transmembrane region" description="Helical" evidence="7">
    <location>
        <begin position="558"/>
        <end position="581"/>
    </location>
</feature>
<feature type="compositionally biased region" description="Basic residues" evidence="6">
    <location>
        <begin position="982"/>
        <end position="1000"/>
    </location>
</feature>
<keyword evidence="7" id="KW-0812">Transmembrane</keyword>
<feature type="domain" description="U3 small nucleolar RNA-associated protein 6 homolog C-terminal" evidence="9">
    <location>
        <begin position="778"/>
        <end position="838"/>
    </location>
</feature>
<dbReference type="InterPro" id="IPR056907">
    <property type="entry name" value="UTP6_C"/>
</dbReference>
<evidence type="ECO:0000256" key="6">
    <source>
        <dbReference type="SAM" id="MobiDB-lite"/>
    </source>
</evidence>
<evidence type="ECO:0000313" key="10">
    <source>
        <dbReference type="EMBL" id="KAJ4462219.1"/>
    </source>
</evidence>
<keyword evidence="7" id="KW-0472">Membrane</keyword>
<evidence type="ECO:0000256" key="5">
    <source>
        <dbReference type="ARBA" id="ARBA00023242"/>
    </source>
</evidence>
<dbReference type="InterPro" id="IPR011990">
    <property type="entry name" value="TPR-like_helical_dom_sf"/>
</dbReference>
<keyword evidence="11" id="KW-1185">Reference proteome</keyword>
<evidence type="ECO:0000256" key="2">
    <source>
        <dbReference type="ARBA" id="ARBA00010734"/>
    </source>
</evidence>
<dbReference type="InterPro" id="IPR013949">
    <property type="entry name" value="Utp6"/>
</dbReference>
<dbReference type="Proteomes" id="UP001141327">
    <property type="component" value="Unassembled WGS sequence"/>
</dbReference>
<feature type="region of interest" description="Disordered" evidence="6">
    <location>
        <begin position="269"/>
        <end position="294"/>
    </location>
</feature>
<dbReference type="Pfam" id="PF24892">
    <property type="entry name" value="UTP6_C"/>
    <property type="match status" value="1"/>
</dbReference>
<comment type="caution">
    <text evidence="10">The sequence shown here is derived from an EMBL/GenBank/DDBJ whole genome shotgun (WGS) entry which is preliminary data.</text>
</comment>
<feature type="region of interest" description="Disordered" evidence="6">
    <location>
        <begin position="935"/>
        <end position="1000"/>
    </location>
</feature>
<feature type="domain" description="U3 small nucleolar RNA-associated protein 6 N-terminal" evidence="8">
    <location>
        <begin position="9"/>
        <end position="89"/>
    </location>
</feature>
<dbReference type="EMBL" id="JAPMOS010000004">
    <property type="protein sequence ID" value="KAJ4462219.1"/>
    <property type="molecule type" value="Genomic_DNA"/>
</dbReference>
<keyword evidence="5" id="KW-0539">Nucleus</keyword>
<evidence type="ECO:0000259" key="8">
    <source>
        <dbReference type="Pfam" id="PF08640"/>
    </source>
</evidence>
<dbReference type="InterPro" id="IPR055347">
    <property type="entry name" value="UTP6_N"/>
</dbReference>
<comment type="similarity">
    <text evidence="2">Belongs to the UTP6 family.</text>
</comment>
<dbReference type="Pfam" id="PF08640">
    <property type="entry name" value="U3_assoc_6"/>
    <property type="match status" value="1"/>
</dbReference>
<name>A0ABQ8USW3_9EUKA</name>
<proteinExistence type="inferred from homology"/>
<keyword evidence="4" id="KW-0677">Repeat</keyword>
<dbReference type="InterPro" id="IPR003107">
    <property type="entry name" value="HAT"/>
</dbReference>
<protein>
    <submittedName>
        <fullName evidence="10">U3 small nucleolar RNA-associated protein 6</fullName>
    </submittedName>
</protein>
<evidence type="ECO:0000256" key="1">
    <source>
        <dbReference type="ARBA" id="ARBA00004604"/>
    </source>
</evidence>
<sequence length="1000" mass="108665">MSLYAVSLLEDTIPELQEYRKKGIFTKDEIKTVLKKREHFESKITKGTSGKTRDDFAHYIDFETKLGELRTKRKLRLGIRKRFLKADQIAIRRLHFIYTRALQRFGKTDVGLWMSYADFCTQTKSFRMLSRALARALQFHPNYEAFWVLTAILSLNMARALPMPAVCIRKHPTSGRLFREFYRMELMYYAKKLEERLRITDEEVALLQAAGVHTHDELISAPTVPMVIYRNAVKVLLAGDYTLRLPFLRYALDKLAALRAHAAEQRRLKQQAEQKAAAGEKTKTKKEAGAAKDPEPVAFNERVYEEAMGSLTAHAQAILWQMVVDCWPAAAASEADEPLVNLVEALCAHGFRTSPPLAGYRPGELKARLGGQETIPGEPLPADQAEAACWREAAQLSGRPAVWQAMLRRLHAPLEAPAMPAPERLPRLTVLEDALRAALAALPATARPAAGATRVTRADLVALWHGWIEEEAARVADQDPATRQQVARWAAECAALATRILAEAPSCWALWRVRLQQAAAAAAAAATGVPANKKRSMAAMQAEEPPPENSDAHPFCCFVLVAVVLVAVVLVAVVLVAVVLVAVVLVAVVLVAVVLVAVVLVAVPPFPVVALVREAFSSLTSEAQAPASQAYRNLGTPEAAAAAASSGVPQSAALVGWRYVLGLAIERSWVSRSSVGPLFELLKTLLARVNAPLSVSLRVATIEWALRSPLSSRAIRSLIAKLVALPPLSPDLFNSALQAEHTLAQTARSVALAQAAAALNPALGPVATALGAQAGEAEVEDDEAAAHLERTRQLFEQAVHHFGAADPDLWLSYIRFEIEEAANLGNATQLAWRAQRTLAAPLSGAVHKATAQVSQNTAELVRRFVEGYQRLTAHGGAATTAEDTTLAAPRFVPFSWTPAPAAPAPPSAAARTAATKKADALFVISTDAMSTSELTDLTAHTPTKKAKKVIGKSTPQRKPKAARGQPQKLRMGQKNGKEILRRNQKKRPTQKKEKKSGKAK</sequence>